<keyword evidence="3" id="KW-1185">Reference proteome</keyword>
<evidence type="ECO:0000256" key="1">
    <source>
        <dbReference type="SAM" id="Phobius"/>
    </source>
</evidence>
<dbReference type="EMBL" id="CP001736">
    <property type="protein sequence ID" value="ADB34673.1"/>
    <property type="molecule type" value="Genomic_DNA"/>
</dbReference>
<reference evidence="2 3" key="2">
    <citation type="journal article" date="2010" name="Stand. Genomic Sci.">
        <title>Complete genome sequence of Kribbella flavida type strain (IFO 14399).</title>
        <authorList>
            <person name="Pukall R."/>
            <person name="Lapidus A."/>
            <person name="Glavina Del Rio T."/>
            <person name="Copeland A."/>
            <person name="Tice H."/>
            <person name="Cheng J.-F."/>
            <person name="Lucas S."/>
            <person name="Chen F."/>
            <person name="Nolan M."/>
            <person name="LaButti K."/>
            <person name="Pati A."/>
            <person name="Ivanova N."/>
            <person name="Mavrommatis K."/>
            <person name="Mikhailova N."/>
            <person name="Pitluck S."/>
            <person name="Bruce D."/>
            <person name="Goodwin L."/>
            <person name="Land M."/>
            <person name="Hauser L."/>
            <person name="Chang Y.-J."/>
            <person name="Jeffries C.D."/>
            <person name="Chen A."/>
            <person name="Palaniappan K."/>
            <person name="Chain P."/>
            <person name="Rohde M."/>
            <person name="Goeker M."/>
            <person name="Bristow J."/>
            <person name="Eisen J.A."/>
            <person name="Markowitz V."/>
            <person name="Hugenholtz P."/>
            <person name="Kyrpides N.C."/>
            <person name="Klenk H.-P."/>
            <person name="Brettin T."/>
        </authorList>
    </citation>
    <scope>NUCLEOTIDE SEQUENCE [LARGE SCALE GENOMIC DNA]</scope>
    <source>
        <strain evidence="3">DSM 17836 / JCM 10339 / NBRC 14399</strain>
    </source>
</reference>
<dbReference type="HOGENOM" id="CLU_1141928_0_0_11"/>
<sequence length="258" mass="26420">MRAHNWWLGLGLPAAMVWCVAVSTSMPSWFDPSEDCALTAGRASDHGVTTHSRWFPPRATCDFGGGDVYQFISPGRSATLSVIGVLVALVVVVGMVQWVKALFRTGGVIRAAEAIDLQQRKVAHLATGVVAGALGTGALFLLFVVGVIAGGAPGMVVALLISVFGLAGLASALDRAHGPLPSTAAQSRRRGTLAAVLALASSAAGMVPRSPIPQLAFVMLGAAVFMITVAVQWALPRPSILVPGDKPATAGPSAAAPR</sequence>
<reference evidence="3" key="1">
    <citation type="submission" date="2009-09" db="EMBL/GenBank/DDBJ databases">
        <title>The complete genome of Kribbella flavida DSM 17836.</title>
        <authorList>
            <consortium name="US DOE Joint Genome Institute (JGI-PGF)"/>
            <person name="Lucas S."/>
            <person name="Copeland A."/>
            <person name="Lapidus A."/>
            <person name="Glavina del Rio T."/>
            <person name="Dalin E."/>
            <person name="Tice H."/>
            <person name="Bruce D."/>
            <person name="Goodwin L."/>
            <person name="Pitluck S."/>
            <person name="Kyrpides N."/>
            <person name="Mavromatis K."/>
            <person name="Ivanova N."/>
            <person name="Saunders E."/>
            <person name="Brettin T."/>
            <person name="Detter J.C."/>
            <person name="Han C."/>
            <person name="Larimer F."/>
            <person name="Land M."/>
            <person name="Hauser L."/>
            <person name="Markowitz V."/>
            <person name="Cheng J.-F."/>
            <person name="Hugenholtz P."/>
            <person name="Woyke T."/>
            <person name="Wu D."/>
            <person name="Pukall R."/>
            <person name="Klenk H.-P."/>
            <person name="Eisen J.A."/>
        </authorList>
    </citation>
    <scope>NUCLEOTIDE SEQUENCE [LARGE SCALE GENOMIC DNA]</scope>
    <source>
        <strain evidence="3">DSM 17836 / JCM 10339 / NBRC 14399</strain>
    </source>
</reference>
<keyword evidence="1" id="KW-0472">Membrane</keyword>
<name>D2PP77_KRIFD</name>
<keyword evidence="1" id="KW-0812">Transmembrane</keyword>
<dbReference type="eggNOG" id="ENOG502ZQ8A">
    <property type="taxonomic scope" value="Bacteria"/>
</dbReference>
<feature type="transmembrane region" description="Helical" evidence="1">
    <location>
        <begin position="78"/>
        <end position="103"/>
    </location>
</feature>
<evidence type="ECO:0000313" key="3">
    <source>
        <dbReference type="Proteomes" id="UP000007967"/>
    </source>
</evidence>
<evidence type="ECO:0000313" key="2">
    <source>
        <dbReference type="EMBL" id="ADB34673.1"/>
    </source>
</evidence>
<accession>D2PP77</accession>
<dbReference type="KEGG" id="kfl:Kfla_5667"/>
<dbReference type="OrthoDB" id="3817488at2"/>
<feature type="transmembrane region" description="Helical" evidence="1">
    <location>
        <begin position="193"/>
        <end position="209"/>
    </location>
</feature>
<gene>
    <name evidence="2" type="ordered locus">Kfla_5667</name>
</gene>
<organism evidence="2 3">
    <name type="scientific">Kribbella flavida (strain DSM 17836 / JCM 10339 / NBRC 14399)</name>
    <dbReference type="NCBI Taxonomy" id="479435"/>
    <lineage>
        <taxon>Bacteria</taxon>
        <taxon>Bacillati</taxon>
        <taxon>Actinomycetota</taxon>
        <taxon>Actinomycetes</taxon>
        <taxon>Propionibacteriales</taxon>
        <taxon>Kribbellaceae</taxon>
        <taxon>Kribbella</taxon>
    </lineage>
</organism>
<protein>
    <submittedName>
        <fullName evidence="2">Uncharacterized protein</fullName>
    </submittedName>
</protein>
<feature type="transmembrane region" description="Helical" evidence="1">
    <location>
        <begin position="155"/>
        <end position="173"/>
    </location>
</feature>
<keyword evidence="1" id="KW-1133">Transmembrane helix</keyword>
<dbReference type="Proteomes" id="UP000007967">
    <property type="component" value="Chromosome"/>
</dbReference>
<dbReference type="AlphaFoldDB" id="D2PP77"/>
<feature type="transmembrane region" description="Helical" evidence="1">
    <location>
        <begin position="124"/>
        <end position="149"/>
    </location>
</feature>
<proteinExistence type="predicted"/>
<feature type="transmembrane region" description="Helical" evidence="1">
    <location>
        <begin position="215"/>
        <end position="235"/>
    </location>
</feature>
<dbReference type="RefSeq" id="WP_012923227.1">
    <property type="nucleotide sequence ID" value="NC_013729.1"/>
</dbReference>